<evidence type="ECO:0000256" key="1">
    <source>
        <dbReference type="SAM" id="MobiDB-lite"/>
    </source>
</evidence>
<feature type="region of interest" description="Disordered" evidence="1">
    <location>
        <begin position="1"/>
        <end position="34"/>
    </location>
</feature>
<keyword evidence="3" id="KW-1185">Reference proteome</keyword>
<gene>
    <name evidence="2" type="ORF">NHX12_003073</name>
</gene>
<evidence type="ECO:0000313" key="2">
    <source>
        <dbReference type="EMBL" id="KAJ3596669.1"/>
    </source>
</evidence>
<feature type="compositionally biased region" description="Polar residues" evidence="1">
    <location>
        <begin position="1"/>
        <end position="21"/>
    </location>
</feature>
<dbReference type="AlphaFoldDB" id="A0A9Q0DYA2"/>
<dbReference type="Proteomes" id="UP001148018">
    <property type="component" value="Unassembled WGS sequence"/>
</dbReference>
<dbReference type="OrthoDB" id="8949507at2759"/>
<accession>A0A9Q0DYA2</accession>
<proteinExistence type="predicted"/>
<sequence>MGSGSSQCEDTDHQSSQSHADSTGYLPSSPPAIMVTAPSREDIHASPSTMTIADAIKERRPTSSPVFVGRKPIHNSKA</sequence>
<reference evidence="2" key="1">
    <citation type="submission" date="2022-07" db="EMBL/GenBank/DDBJ databases">
        <title>Chromosome-level genome of Muraenolepis orangiensis.</title>
        <authorList>
            <person name="Kim J."/>
        </authorList>
    </citation>
    <scope>NUCLEOTIDE SEQUENCE</scope>
    <source>
        <strain evidence="2">KU_S4_2022</strain>
        <tissue evidence="2">Muscle</tissue>
    </source>
</reference>
<protein>
    <submittedName>
        <fullName evidence="2">Uncharacterized protein</fullName>
    </submittedName>
</protein>
<dbReference type="EMBL" id="JANIIK010000110">
    <property type="protein sequence ID" value="KAJ3596669.1"/>
    <property type="molecule type" value="Genomic_DNA"/>
</dbReference>
<feature type="region of interest" description="Disordered" evidence="1">
    <location>
        <begin position="54"/>
        <end position="78"/>
    </location>
</feature>
<comment type="caution">
    <text evidence="2">The sequence shown here is derived from an EMBL/GenBank/DDBJ whole genome shotgun (WGS) entry which is preliminary data.</text>
</comment>
<name>A0A9Q0DYA2_9TELE</name>
<organism evidence="2 3">
    <name type="scientific">Muraenolepis orangiensis</name>
    <name type="common">Patagonian moray cod</name>
    <dbReference type="NCBI Taxonomy" id="630683"/>
    <lineage>
        <taxon>Eukaryota</taxon>
        <taxon>Metazoa</taxon>
        <taxon>Chordata</taxon>
        <taxon>Craniata</taxon>
        <taxon>Vertebrata</taxon>
        <taxon>Euteleostomi</taxon>
        <taxon>Actinopterygii</taxon>
        <taxon>Neopterygii</taxon>
        <taxon>Teleostei</taxon>
        <taxon>Neoteleostei</taxon>
        <taxon>Acanthomorphata</taxon>
        <taxon>Zeiogadaria</taxon>
        <taxon>Gadariae</taxon>
        <taxon>Gadiformes</taxon>
        <taxon>Muraenolepidoidei</taxon>
        <taxon>Muraenolepididae</taxon>
        <taxon>Muraenolepis</taxon>
    </lineage>
</organism>
<evidence type="ECO:0000313" key="3">
    <source>
        <dbReference type="Proteomes" id="UP001148018"/>
    </source>
</evidence>